<reference evidence="4 6" key="2">
    <citation type="submission" date="2017-03" db="EMBL/GenBank/DDBJ databases">
        <authorList>
            <person name="Monnet C."/>
        </authorList>
    </citation>
    <scope>NUCLEOTIDE SEQUENCE [LARGE SCALE GENOMIC DNA]</scope>
    <source>
        <strain evidence="6">ATCC 9175</strain>
        <strain evidence="4">CNRZ 920</strain>
    </source>
</reference>
<proteinExistence type="predicted"/>
<dbReference type="Proteomes" id="UP000234525">
    <property type="component" value="Unassembled WGS sequence"/>
</dbReference>
<dbReference type="EMBL" id="FXZI01000005">
    <property type="protein sequence ID" value="SMX87458.1"/>
    <property type="molecule type" value="Genomic_DNA"/>
</dbReference>
<evidence type="ECO:0000313" key="5">
    <source>
        <dbReference type="Proteomes" id="UP000234300"/>
    </source>
</evidence>
<organism evidence="1 6">
    <name type="scientific">Brevibacterium aurantiacum</name>
    <dbReference type="NCBI Taxonomy" id="273384"/>
    <lineage>
        <taxon>Bacteria</taxon>
        <taxon>Bacillati</taxon>
        <taxon>Actinomycetota</taxon>
        <taxon>Actinomycetes</taxon>
        <taxon>Micrococcales</taxon>
        <taxon>Brevibacteriaceae</taxon>
        <taxon>Brevibacterium</taxon>
    </lineage>
</organism>
<dbReference type="EMBL" id="FXZG01000011">
    <property type="protein sequence ID" value="SMX86577.1"/>
    <property type="molecule type" value="Genomic_DNA"/>
</dbReference>
<dbReference type="EMBL" id="FXZB01000002">
    <property type="protein sequence ID" value="SMX66332.1"/>
    <property type="molecule type" value="Genomic_DNA"/>
</dbReference>
<evidence type="ECO:0000313" key="2">
    <source>
        <dbReference type="EMBL" id="SMX86577.1"/>
    </source>
</evidence>
<sequence>MKLSAETLTESAIRATGICISREGVEEWTYDYSFYAYSSPAHQPR</sequence>
<evidence type="ECO:0000313" key="1">
    <source>
        <dbReference type="EMBL" id="SMX66332.1"/>
    </source>
</evidence>
<protein>
    <submittedName>
        <fullName evidence="1">Uncharacterized protein</fullName>
    </submittedName>
</protein>
<keyword evidence="6" id="KW-1185">Reference proteome</keyword>
<gene>
    <name evidence="1" type="ORF">BAUR9175_00458</name>
    <name evidence="2" type="ORF">BAUR920_02102</name>
    <name evidence="3" type="ORF">BAURA86_01746</name>
</gene>
<accession>A0A2H1HTU8</accession>
<dbReference type="Proteomes" id="UP000234300">
    <property type="component" value="Unassembled WGS sequence"/>
</dbReference>
<name>A0A2H1HTU8_BREAU</name>
<dbReference type="Proteomes" id="UP000234289">
    <property type="component" value="Unassembled WGS sequence"/>
</dbReference>
<reference evidence="1 5" key="1">
    <citation type="submission" date="2017-03" db="EMBL/GenBank/DDBJ databases">
        <authorList>
            <person name="Afonso C.L."/>
            <person name="Miller P.J."/>
            <person name="Scott M.A."/>
            <person name="Spackman E."/>
            <person name="Goraichik I."/>
            <person name="Dimitrov K.M."/>
            <person name="Suarez D.L."/>
            <person name="Swayne D.E."/>
        </authorList>
    </citation>
    <scope>NUCLEOTIDE SEQUENCE [LARGE SCALE GENOMIC DNA]</scope>
    <source>
        <strain evidence="3">8</strain>
        <strain evidence="5">8(6)</strain>
        <strain evidence="1">ATCC 9175</strain>
        <strain evidence="2">CNRZ 920</strain>
    </source>
</reference>
<evidence type="ECO:0000313" key="3">
    <source>
        <dbReference type="EMBL" id="SMX87458.1"/>
    </source>
</evidence>
<dbReference type="AlphaFoldDB" id="A0A2H1HTU8"/>
<evidence type="ECO:0000313" key="6">
    <source>
        <dbReference type="Proteomes" id="UP000234525"/>
    </source>
</evidence>
<evidence type="ECO:0000313" key="4">
    <source>
        <dbReference type="Proteomes" id="UP000234289"/>
    </source>
</evidence>